<keyword evidence="9 14" id="KW-0133">Cell shape</keyword>
<evidence type="ECO:0000256" key="3">
    <source>
        <dbReference type="ARBA" id="ARBA00012211"/>
    </source>
</evidence>
<dbReference type="AlphaFoldDB" id="A0A524RPB9"/>
<dbReference type="GO" id="GO:0008763">
    <property type="term" value="F:UDP-N-acetylmuramate-L-alanine ligase activity"/>
    <property type="evidence" value="ECO:0007669"/>
    <property type="project" value="UniProtKB-UniRule"/>
</dbReference>
<evidence type="ECO:0000256" key="13">
    <source>
        <dbReference type="ARBA" id="ARBA00047833"/>
    </source>
</evidence>
<proteinExistence type="inferred from homology"/>
<comment type="function">
    <text evidence="14">Cell wall formation.</text>
</comment>
<keyword evidence="4 14" id="KW-0963">Cytoplasm</keyword>
<comment type="subcellular location">
    <subcellularLocation>
        <location evidence="1 14">Cytoplasm</location>
    </subcellularLocation>
</comment>
<dbReference type="GO" id="GO:0005737">
    <property type="term" value="C:cytoplasm"/>
    <property type="evidence" value="ECO:0007669"/>
    <property type="project" value="UniProtKB-SubCell"/>
</dbReference>
<dbReference type="InterPro" id="IPR004101">
    <property type="entry name" value="Mur_ligase_C"/>
</dbReference>
<dbReference type="Pfam" id="PF01225">
    <property type="entry name" value="Mur_ligase"/>
    <property type="match status" value="1"/>
</dbReference>
<comment type="pathway">
    <text evidence="2 14">Cell wall biogenesis; peptidoglycan biosynthesis.</text>
</comment>
<dbReference type="Pfam" id="PF02875">
    <property type="entry name" value="Mur_ligase_C"/>
    <property type="match status" value="1"/>
</dbReference>
<dbReference type="GO" id="GO:0051301">
    <property type="term" value="P:cell division"/>
    <property type="evidence" value="ECO:0007669"/>
    <property type="project" value="UniProtKB-KW"/>
</dbReference>
<dbReference type="SUPFAM" id="SSF51984">
    <property type="entry name" value="MurCD N-terminal domain"/>
    <property type="match status" value="1"/>
</dbReference>
<evidence type="ECO:0000256" key="2">
    <source>
        <dbReference type="ARBA" id="ARBA00004752"/>
    </source>
</evidence>
<reference evidence="19 20" key="1">
    <citation type="journal article" date="2019" name="mSystems">
        <title>Life at home and on the roam: Genomic adaptions reflect the dual lifestyle of an intracellular, facultative symbiont.</title>
        <authorList>
            <person name="Burgsdorf I."/>
        </authorList>
    </citation>
    <scope>NUCLEOTIDE SEQUENCE [LARGE SCALE GENOMIC DNA]</scope>
    <source>
        <strain evidence="19">277cV</strain>
    </source>
</reference>
<evidence type="ECO:0000256" key="11">
    <source>
        <dbReference type="ARBA" id="ARBA00023306"/>
    </source>
</evidence>
<dbReference type="InterPro" id="IPR036565">
    <property type="entry name" value="Mur-like_cat_sf"/>
</dbReference>
<evidence type="ECO:0000256" key="10">
    <source>
        <dbReference type="ARBA" id="ARBA00022984"/>
    </source>
</evidence>
<dbReference type="EMBL" id="SRMO01000052">
    <property type="protein sequence ID" value="TGG93151.1"/>
    <property type="molecule type" value="Genomic_DNA"/>
</dbReference>
<comment type="catalytic activity">
    <reaction evidence="13 14">
        <text>UDP-N-acetyl-alpha-D-muramate + L-alanine + ATP = UDP-N-acetyl-alpha-D-muramoyl-L-alanine + ADP + phosphate + H(+)</text>
        <dbReference type="Rhea" id="RHEA:23372"/>
        <dbReference type="ChEBI" id="CHEBI:15378"/>
        <dbReference type="ChEBI" id="CHEBI:30616"/>
        <dbReference type="ChEBI" id="CHEBI:43474"/>
        <dbReference type="ChEBI" id="CHEBI:57972"/>
        <dbReference type="ChEBI" id="CHEBI:70757"/>
        <dbReference type="ChEBI" id="CHEBI:83898"/>
        <dbReference type="ChEBI" id="CHEBI:456216"/>
        <dbReference type="EC" id="6.3.2.8"/>
    </reaction>
</comment>
<keyword evidence="11 14" id="KW-0131">Cell cycle</keyword>
<dbReference type="Gene3D" id="3.40.1190.10">
    <property type="entry name" value="Mur-like, catalytic domain"/>
    <property type="match status" value="1"/>
</dbReference>
<dbReference type="NCBIfam" id="TIGR01082">
    <property type="entry name" value="murC"/>
    <property type="match status" value="1"/>
</dbReference>
<feature type="domain" description="Mur ligase N-terminal catalytic" evidence="16">
    <location>
        <begin position="10"/>
        <end position="114"/>
    </location>
</feature>
<evidence type="ECO:0000256" key="14">
    <source>
        <dbReference type="HAMAP-Rule" id="MF_00046"/>
    </source>
</evidence>
<evidence type="ECO:0000256" key="12">
    <source>
        <dbReference type="ARBA" id="ARBA00023316"/>
    </source>
</evidence>
<keyword evidence="5 14" id="KW-0436">Ligase</keyword>
<dbReference type="GO" id="GO:0071555">
    <property type="term" value="P:cell wall organization"/>
    <property type="evidence" value="ECO:0007669"/>
    <property type="project" value="UniProtKB-KW"/>
</dbReference>
<keyword evidence="15" id="KW-1133">Transmembrane helix</keyword>
<keyword evidence="12 14" id="KW-0961">Cell wall biogenesis/degradation</keyword>
<dbReference type="PANTHER" id="PTHR43445">
    <property type="entry name" value="UDP-N-ACETYLMURAMATE--L-ALANINE LIGASE-RELATED"/>
    <property type="match status" value="1"/>
</dbReference>
<dbReference type="InterPro" id="IPR036615">
    <property type="entry name" value="Mur_ligase_C_dom_sf"/>
</dbReference>
<name>A0A524RPB9_9CHRO</name>
<dbReference type="Gene3D" id="3.40.50.720">
    <property type="entry name" value="NAD(P)-binding Rossmann-like Domain"/>
    <property type="match status" value="1"/>
</dbReference>
<evidence type="ECO:0000256" key="15">
    <source>
        <dbReference type="SAM" id="Phobius"/>
    </source>
</evidence>
<dbReference type="Proteomes" id="UP000317990">
    <property type="component" value="Unassembled WGS sequence"/>
</dbReference>
<dbReference type="InterPro" id="IPR005758">
    <property type="entry name" value="UDP-N-AcMur_Ala_ligase_MurC"/>
</dbReference>
<accession>A0A524RPB9</accession>
<evidence type="ECO:0000313" key="20">
    <source>
        <dbReference type="Proteomes" id="UP000317990"/>
    </source>
</evidence>
<evidence type="ECO:0000256" key="8">
    <source>
        <dbReference type="ARBA" id="ARBA00022840"/>
    </source>
</evidence>
<comment type="similarity">
    <text evidence="14">Belongs to the MurCDEF family.</text>
</comment>
<keyword evidence="15" id="KW-0472">Membrane</keyword>
<keyword evidence="7 14" id="KW-0547">Nucleotide-binding</keyword>
<dbReference type="UniPathway" id="UPA00219"/>
<keyword evidence="8 14" id="KW-0067">ATP-binding</keyword>
<keyword evidence="15" id="KW-0812">Transmembrane</keyword>
<dbReference type="InterPro" id="IPR000713">
    <property type="entry name" value="Mur_ligase_N"/>
</dbReference>
<evidence type="ECO:0000313" key="19">
    <source>
        <dbReference type="EMBL" id="TGG93151.1"/>
    </source>
</evidence>
<keyword evidence="6 14" id="KW-0132">Cell division</keyword>
<feature type="domain" description="Mur ligase C-terminal" evidence="17">
    <location>
        <begin position="323"/>
        <end position="465"/>
    </location>
</feature>
<evidence type="ECO:0000256" key="7">
    <source>
        <dbReference type="ARBA" id="ARBA00022741"/>
    </source>
</evidence>
<evidence type="ECO:0000259" key="16">
    <source>
        <dbReference type="Pfam" id="PF01225"/>
    </source>
</evidence>
<dbReference type="Gene3D" id="3.90.190.20">
    <property type="entry name" value="Mur ligase, C-terminal domain"/>
    <property type="match status" value="1"/>
</dbReference>
<evidence type="ECO:0000256" key="1">
    <source>
        <dbReference type="ARBA" id="ARBA00004496"/>
    </source>
</evidence>
<organism evidence="19 20">
    <name type="scientific">Aphanocapsa feldmannii 277cV</name>
    <dbReference type="NCBI Taxonomy" id="2507553"/>
    <lineage>
        <taxon>Bacteria</taxon>
        <taxon>Bacillati</taxon>
        <taxon>Cyanobacteriota</taxon>
        <taxon>Cyanophyceae</taxon>
        <taxon>Oscillatoriophycideae</taxon>
        <taxon>Chroococcales</taxon>
        <taxon>Microcystaceae</taxon>
        <taxon>Aphanocapsa</taxon>
    </lineage>
</organism>
<dbReference type="Pfam" id="PF08245">
    <property type="entry name" value="Mur_ligase_M"/>
    <property type="match status" value="1"/>
</dbReference>
<dbReference type="InterPro" id="IPR050061">
    <property type="entry name" value="MurCDEF_pg_biosynth"/>
</dbReference>
<sequence>MPALDPRRPVHFIGIAGIGMSALALILLERGFRVSGSDQRSNALSAELAARGATIHSQQGAATIEALLGQAGPDPLVITSTAVPSDNPERAAAEAHGLECWHRADLLAALIQQERCIAVAGSHGKTTTSTAIATLLLALGRDPSAVIGGVVPAFGSNGRSGRGGLLVAEADESDGSLVKFAPALGLITNLDLDHTGHYGSEATLVDTFVEFGRNCEQVLANADCESLTPAVIERLTREGTGCCCWSVRQEAMAHYRLVPEQMRADGSRARWFEGDDLLGEVEIPLLGEHNLSNVAAAMASCRELGIPFEGLGQALTELRTPGRRFELRGEVQGRVIVDDYAHHPSEVRATLAMARLMQHRPEATSTLPRIPRRVVVVFQPHRYSRMERFLEDFAEALAAADAVLIPPLYPAGESPSLSQVDSSSLAERVASHGCPTTLYRSLENLAVDLMDVTRPDDLVMVMGAGDVNRLHGLLLDAPLQLAA</sequence>
<protein>
    <recommendedName>
        <fullName evidence="3 14">UDP-N-acetylmuramate--L-alanine ligase</fullName>
        <ecNumber evidence="3 14">6.3.2.8</ecNumber>
    </recommendedName>
    <alternativeName>
        <fullName evidence="14">UDP-N-acetylmuramoyl-L-alanine synthetase</fullName>
    </alternativeName>
</protein>
<evidence type="ECO:0000256" key="9">
    <source>
        <dbReference type="ARBA" id="ARBA00022960"/>
    </source>
</evidence>
<dbReference type="PANTHER" id="PTHR43445:SF3">
    <property type="entry name" value="UDP-N-ACETYLMURAMATE--L-ALANINE LIGASE"/>
    <property type="match status" value="1"/>
</dbReference>
<dbReference type="HAMAP" id="MF_00046">
    <property type="entry name" value="MurC"/>
    <property type="match status" value="1"/>
</dbReference>
<feature type="transmembrane region" description="Helical" evidence="15">
    <location>
        <begin position="12"/>
        <end position="32"/>
    </location>
</feature>
<dbReference type="SUPFAM" id="SSF53623">
    <property type="entry name" value="MurD-like peptide ligases, catalytic domain"/>
    <property type="match status" value="1"/>
</dbReference>
<feature type="binding site" evidence="14">
    <location>
        <begin position="121"/>
        <end position="127"/>
    </location>
    <ligand>
        <name>ATP</name>
        <dbReference type="ChEBI" id="CHEBI:30616"/>
    </ligand>
</feature>
<dbReference type="GO" id="GO:0009252">
    <property type="term" value="P:peptidoglycan biosynthetic process"/>
    <property type="evidence" value="ECO:0007669"/>
    <property type="project" value="UniProtKB-UniRule"/>
</dbReference>
<evidence type="ECO:0000256" key="6">
    <source>
        <dbReference type="ARBA" id="ARBA00022618"/>
    </source>
</evidence>
<feature type="domain" description="Mur ligase central" evidence="18">
    <location>
        <begin position="119"/>
        <end position="300"/>
    </location>
</feature>
<evidence type="ECO:0000256" key="5">
    <source>
        <dbReference type="ARBA" id="ARBA00022598"/>
    </source>
</evidence>
<comment type="caution">
    <text evidence="19">The sequence shown here is derived from an EMBL/GenBank/DDBJ whole genome shotgun (WGS) entry which is preliminary data.</text>
</comment>
<dbReference type="GO" id="GO:0005524">
    <property type="term" value="F:ATP binding"/>
    <property type="evidence" value="ECO:0007669"/>
    <property type="project" value="UniProtKB-UniRule"/>
</dbReference>
<dbReference type="GO" id="GO:0008360">
    <property type="term" value="P:regulation of cell shape"/>
    <property type="evidence" value="ECO:0007669"/>
    <property type="project" value="UniProtKB-KW"/>
</dbReference>
<evidence type="ECO:0000256" key="4">
    <source>
        <dbReference type="ARBA" id="ARBA00022490"/>
    </source>
</evidence>
<evidence type="ECO:0000259" key="18">
    <source>
        <dbReference type="Pfam" id="PF08245"/>
    </source>
</evidence>
<gene>
    <name evidence="14 19" type="primary">murC</name>
    <name evidence="19" type="ORF">ERJ67_04245</name>
</gene>
<dbReference type="SUPFAM" id="SSF53244">
    <property type="entry name" value="MurD-like peptide ligases, peptide-binding domain"/>
    <property type="match status" value="1"/>
</dbReference>
<dbReference type="InterPro" id="IPR013221">
    <property type="entry name" value="Mur_ligase_cen"/>
</dbReference>
<keyword evidence="10 14" id="KW-0573">Peptidoglycan synthesis</keyword>
<dbReference type="EC" id="6.3.2.8" evidence="3 14"/>
<evidence type="ECO:0000259" key="17">
    <source>
        <dbReference type="Pfam" id="PF02875"/>
    </source>
</evidence>